<organism evidence="1 2">
    <name type="scientific">Allacma fusca</name>
    <dbReference type="NCBI Taxonomy" id="39272"/>
    <lineage>
        <taxon>Eukaryota</taxon>
        <taxon>Metazoa</taxon>
        <taxon>Ecdysozoa</taxon>
        <taxon>Arthropoda</taxon>
        <taxon>Hexapoda</taxon>
        <taxon>Collembola</taxon>
        <taxon>Symphypleona</taxon>
        <taxon>Sminthuridae</taxon>
        <taxon>Allacma</taxon>
    </lineage>
</organism>
<comment type="caution">
    <text evidence="1">The sequence shown here is derived from an EMBL/GenBank/DDBJ whole genome shotgun (WGS) entry which is preliminary data.</text>
</comment>
<evidence type="ECO:0000313" key="2">
    <source>
        <dbReference type="Proteomes" id="UP000708208"/>
    </source>
</evidence>
<accession>A0A8J2P895</accession>
<dbReference type="AlphaFoldDB" id="A0A8J2P895"/>
<reference evidence="1" key="1">
    <citation type="submission" date="2021-06" db="EMBL/GenBank/DDBJ databases">
        <authorList>
            <person name="Hodson N. C."/>
            <person name="Mongue J. A."/>
            <person name="Jaron S. K."/>
        </authorList>
    </citation>
    <scope>NUCLEOTIDE SEQUENCE</scope>
</reference>
<sequence>VLSSYYTKLLTYYTLICSQRRDYTNGFRGRL</sequence>
<keyword evidence="2" id="KW-1185">Reference proteome</keyword>
<feature type="non-terminal residue" evidence="1">
    <location>
        <position position="1"/>
    </location>
</feature>
<dbReference type="EMBL" id="CAJVCH010422867">
    <property type="protein sequence ID" value="CAG7818516.1"/>
    <property type="molecule type" value="Genomic_DNA"/>
</dbReference>
<name>A0A8J2P895_9HEXA</name>
<protein>
    <submittedName>
        <fullName evidence="1">Uncharacterized protein</fullName>
    </submittedName>
</protein>
<dbReference type="Proteomes" id="UP000708208">
    <property type="component" value="Unassembled WGS sequence"/>
</dbReference>
<proteinExistence type="predicted"/>
<gene>
    <name evidence="1" type="ORF">AFUS01_LOCUS29017</name>
</gene>
<evidence type="ECO:0000313" key="1">
    <source>
        <dbReference type="EMBL" id="CAG7818516.1"/>
    </source>
</evidence>